<organism evidence="7 9">
    <name type="scientific">Adineta steineri</name>
    <dbReference type="NCBI Taxonomy" id="433720"/>
    <lineage>
        <taxon>Eukaryota</taxon>
        <taxon>Metazoa</taxon>
        <taxon>Spiralia</taxon>
        <taxon>Gnathifera</taxon>
        <taxon>Rotifera</taxon>
        <taxon>Eurotatoria</taxon>
        <taxon>Bdelloidea</taxon>
        <taxon>Adinetida</taxon>
        <taxon>Adinetidae</taxon>
        <taxon>Adineta</taxon>
    </lineage>
</organism>
<evidence type="ECO:0000313" key="6">
    <source>
        <dbReference type="EMBL" id="CAF0985319.1"/>
    </source>
</evidence>
<name>A0A814HIF1_9BILA</name>
<keyword evidence="4" id="KW-0966">Cell projection</keyword>
<evidence type="ECO:0000256" key="3">
    <source>
        <dbReference type="ARBA" id="ARBA00022737"/>
    </source>
</evidence>
<dbReference type="SUPFAM" id="SSF50978">
    <property type="entry name" value="WD40 repeat-like"/>
    <property type="match status" value="1"/>
</dbReference>
<dbReference type="AlphaFoldDB" id="A0A814HIF1"/>
<dbReference type="PANTHER" id="PTHR13720">
    <property type="entry name" value="WD-40 REPEAT PROTEIN"/>
    <property type="match status" value="1"/>
</dbReference>
<evidence type="ECO:0000256" key="4">
    <source>
        <dbReference type="ARBA" id="ARBA00023273"/>
    </source>
</evidence>
<dbReference type="InterPro" id="IPR015943">
    <property type="entry name" value="WD40/YVTN_repeat-like_dom_sf"/>
</dbReference>
<dbReference type="Gene3D" id="2.130.10.10">
    <property type="entry name" value="YVTN repeat-like/Quinoprotein amine dehydrogenase"/>
    <property type="match status" value="2"/>
</dbReference>
<comment type="subcellular location">
    <subcellularLocation>
        <location evidence="1">Cell projection</location>
        <location evidence="1">Cilium</location>
    </subcellularLocation>
</comment>
<dbReference type="SMART" id="SM00320">
    <property type="entry name" value="WD40"/>
    <property type="match status" value="5"/>
</dbReference>
<dbReference type="SUPFAM" id="SSF101908">
    <property type="entry name" value="Putative isomerase YbhE"/>
    <property type="match status" value="1"/>
</dbReference>
<evidence type="ECO:0000313" key="7">
    <source>
        <dbReference type="EMBL" id="CAF1011441.1"/>
    </source>
</evidence>
<dbReference type="PANTHER" id="PTHR13720:SF13">
    <property type="entry name" value="CILIA- AND FLAGELLA-ASSOCIATED PROTEIN 251"/>
    <property type="match status" value="1"/>
</dbReference>
<dbReference type="Proteomes" id="UP000663877">
    <property type="component" value="Unassembled WGS sequence"/>
</dbReference>
<reference evidence="7" key="1">
    <citation type="submission" date="2021-02" db="EMBL/GenBank/DDBJ databases">
        <authorList>
            <person name="Nowell W R."/>
        </authorList>
    </citation>
    <scope>NUCLEOTIDE SEQUENCE</scope>
</reference>
<keyword evidence="8" id="KW-1185">Reference proteome</keyword>
<evidence type="ECO:0000313" key="9">
    <source>
        <dbReference type="Proteomes" id="UP000663877"/>
    </source>
</evidence>
<proteinExistence type="predicted"/>
<evidence type="ECO:0000256" key="5">
    <source>
        <dbReference type="ARBA" id="ARBA00040994"/>
    </source>
</evidence>
<keyword evidence="2" id="KW-0853">WD repeat</keyword>
<dbReference type="OrthoDB" id="4899631at2759"/>
<dbReference type="GO" id="GO:0031514">
    <property type="term" value="C:motile cilium"/>
    <property type="evidence" value="ECO:0007669"/>
    <property type="project" value="TreeGrafter"/>
</dbReference>
<dbReference type="Pfam" id="PF00400">
    <property type="entry name" value="WD40"/>
    <property type="match status" value="1"/>
</dbReference>
<evidence type="ECO:0000256" key="2">
    <source>
        <dbReference type="ARBA" id="ARBA00022574"/>
    </source>
</evidence>
<dbReference type="EMBL" id="CAJNOI010000076">
    <property type="protein sequence ID" value="CAF1011441.1"/>
    <property type="molecule type" value="Genomic_DNA"/>
</dbReference>
<dbReference type="Proteomes" id="UP000663832">
    <property type="component" value="Unassembled WGS sequence"/>
</dbReference>
<protein>
    <recommendedName>
        <fullName evidence="5">Cilia- and flagella-associated protein 251</fullName>
    </recommendedName>
</protein>
<dbReference type="EMBL" id="CAJNOM010000073">
    <property type="protein sequence ID" value="CAF0985319.1"/>
    <property type="molecule type" value="Genomic_DNA"/>
</dbReference>
<sequence length="896" mass="102717">MALSNVKDVQTNNNPSSLSLKWISGMNDTVPLLNLSVSGKTRYFYAAGNVGIIGTGSGKAQNLLQGHISNIKSAAVSYDKQWLVTAESIPETFLIVWNTYTLKPIKYLTNIHETGIIRICISRDGKLISILTEIPDQKLILWRWSNTDVSPIVLPTISVICERQSWFNMIEDRSIFCSIGMDSVIFHIHNKDSDRFKLEVHCNIQRKLGQQINSIIFCYMIPGKREAVIITSSGKAIFFEVEHTHITTSSEQQIYIPDKTIIKRLHDLQHNITCIEWFNNHIIIGTNQSQITIFDYNLHFIKQYASLNIGAIIGIGISEDNQNEEKKLIDKLDNKNKSFQLNEVICQSNHAIVVTQQDFSLIKIVQKTPMGQITDICLNPLLPVLYIGTSTGHLHAWHGEGRFLFLDKLISTSTSIGISKLALNKKYSHLAIGLDNGLIWLYDAITYNPIDNRPLYNSQSSIIFLEFSPNTLFLTAVSLDSEITLYIQDKEKFHIYHNHGHYIDHSSHITAILFTEDRITKKQQLFSSDNHGNLIEYYIDYEREQPFGIKSCINLIEYPSYISSIVSYSMDGKTDYLLCSINNGRIKFFDILVNKCRHTLQTIPSSFHQIKIWPVDYENILDTSYLAFRTSTAIGVMKLPGTGHKNEYDMILAHSNGIRTFDVTANHNLLISCGEKDNCIFVWKFDLSIMEKRLENSTIEINMKLKQLESLFYYIQLQDASNLKIEQIISLPLITDFTRALGIYISERQIQELYDEECFKKHILDPYKIKINFDETIQIYYNHFANNTNQTSANDILQSIFNEFKSSKHLKINIHSLIRNLMTDGEKMTLAAGEFHTVEQADELFVKEFLKHKDNHLLSERLYFVVNSAIIPEYQGKKLAKPLVSAVLKTVSEYVY</sequence>
<dbReference type="InterPro" id="IPR050630">
    <property type="entry name" value="WD_repeat_EMAP"/>
</dbReference>
<evidence type="ECO:0000313" key="8">
    <source>
        <dbReference type="Proteomes" id="UP000663832"/>
    </source>
</evidence>
<accession>A0A814HIF1</accession>
<evidence type="ECO:0000256" key="1">
    <source>
        <dbReference type="ARBA" id="ARBA00004138"/>
    </source>
</evidence>
<dbReference type="InterPro" id="IPR036322">
    <property type="entry name" value="WD40_repeat_dom_sf"/>
</dbReference>
<keyword evidence="3" id="KW-0677">Repeat</keyword>
<comment type="caution">
    <text evidence="7">The sequence shown here is derived from an EMBL/GenBank/DDBJ whole genome shotgun (WGS) entry which is preliminary data.</text>
</comment>
<gene>
    <name evidence="7" type="ORF">BJG266_LOCUS16491</name>
    <name evidence="6" type="ORF">QVE165_LOCUS14090</name>
</gene>
<dbReference type="InterPro" id="IPR001680">
    <property type="entry name" value="WD40_rpt"/>
</dbReference>